<feature type="domain" description="Ubiquitin-like protease family profile" evidence="5">
    <location>
        <begin position="167"/>
        <end position="251"/>
    </location>
</feature>
<dbReference type="InterPro" id="IPR038765">
    <property type="entry name" value="Papain-like_cys_pep_sf"/>
</dbReference>
<dbReference type="GO" id="GO:0008234">
    <property type="term" value="F:cysteine-type peptidase activity"/>
    <property type="evidence" value="ECO:0007669"/>
    <property type="project" value="InterPro"/>
</dbReference>
<evidence type="ECO:0000313" key="6">
    <source>
        <dbReference type="Proteomes" id="UP000186698"/>
    </source>
</evidence>
<feature type="region of interest" description="Disordered" evidence="4">
    <location>
        <begin position="277"/>
        <end position="315"/>
    </location>
</feature>
<sequence>MNRSKIITELKRAKAAIAKPFHHLLHPKKSNQFPGSDAKDPDVEKSHHCCFPPLSIFRKKKKKKEEAQVSYVGTEGAEPENPTEEMTVGDSVTDKGASDSSEEKRLPGLKLTARQKLILQGCDWLEDDVIDAAQAMLKRQFGADGLQSVIEAQWQVVPVCGPAVQIHFDSDRNHWLASCFRSDRVEIMDSLKSSKLSNSMKRQILEYYGEVAPDPLGSLIQLKVHQQPNGNDCGVYAIANVCELLANGDPTGCRYDEKRMRQHLIECLERGEITPFPKKAQRSSQSVTKRQKRDKERNAKCSKVQAKAPTDTSVAPTHSNVTLQWLLIECECELILHLSCYAVYLHICTPIALVQLSFSLLLPLLN</sequence>
<evidence type="ECO:0000256" key="4">
    <source>
        <dbReference type="SAM" id="MobiDB-lite"/>
    </source>
</evidence>
<evidence type="ECO:0000259" key="5">
    <source>
        <dbReference type="Pfam" id="PF02902"/>
    </source>
</evidence>
<accession>A0A8J1M6Z5</accession>
<feature type="region of interest" description="Disordered" evidence="4">
    <location>
        <begin position="70"/>
        <end position="105"/>
    </location>
</feature>
<evidence type="ECO:0000256" key="1">
    <source>
        <dbReference type="ARBA" id="ARBA00005234"/>
    </source>
</evidence>
<dbReference type="KEGG" id="xla:121399617"/>
<evidence type="ECO:0000256" key="2">
    <source>
        <dbReference type="ARBA" id="ARBA00022670"/>
    </source>
</evidence>
<dbReference type="Pfam" id="PF02902">
    <property type="entry name" value="Peptidase_C48"/>
    <property type="match status" value="1"/>
</dbReference>
<feature type="compositionally biased region" description="Basic and acidic residues" evidence="4">
    <location>
        <begin position="92"/>
        <end position="105"/>
    </location>
</feature>
<gene>
    <name evidence="7" type="primary">LOC121399617</name>
</gene>
<dbReference type="InterPro" id="IPR003653">
    <property type="entry name" value="Peptidase_C48_C"/>
</dbReference>
<dbReference type="Proteomes" id="UP000186698">
    <property type="component" value="Chromosome 2L"/>
</dbReference>
<comment type="similarity">
    <text evidence="1">Belongs to the peptidase C48 family.</text>
</comment>
<dbReference type="SUPFAM" id="SSF54001">
    <property type="entry name" value="Cysteine proteinases"/>
    <property type="match status" value="1"/>
</dbReference>
<dbReference type="RefSeq" id="XP_041437091.1">
    <property type="nucleotide sequence ID" value="XM_041581157.1"/>
</dbReference>
<dbReference type="GO" id="GO:0006508">
    <property type="term" value="P:proteolysis"/>
    <property type="evidence" value="ECO:0007669"/>
    <property type="project" value="UniProtKB-KW"/>
</dbReference>
<organism evidence="6 7">
    <name type="scientific">Xenopus laevis</name>
    <name type="common">African clawed frog</name>
    <dbReference type="NCBI Taxonomy" id="8355"/>
    <lineage>
        <taxon>Eukaryota</taxon>
        <taxon>Metazoa</taxon>
        <taxon>Chordata</taxon>
        <taxon>Craniata</taxon>
        <taxon>Vertebrata</taxon>
        <taxon>Euteleostomi</taxon>
        <taxon>Amphibia</taxon>
        <taxon>Batrachia</taxon>
        <taxon>Anura</taxon>
        <taxon>Pipoidea</taxon>
        <taxon>Pipidae</taxon>
        <taxon>Xenopodinae</taxon>
        <taxon>Xenopus</taxon>
        <taxon>Xenopus</taxon>
    </lineage>
</organism>
<evidence type="ECO:0000313" key="7">
    <source>
        <dbReference type="RefSeq" id="XP_041437091.1"/>
    </source>
</evidence>
<dbReference type="Gene3D" id="3.40.395.10">
    <property type="entry name" value="Adenoviral Proteinase, Chain A"/>
    <property type="match status" value="1"/>
</dbReference>
<name>A0A8J1M6Z5_XENLA</name>
<keyword evidence="6" id="KW-1185">Reference proteome</keyword>
<keyword evidence="2" id="KW-0645">Protease</keyword>
<reference evidence="7" key="1">
    <citation type="submission" date="2025-08" db="UniProtKB">
        <authorList>
            <consortium name="RefSeq"/>
        </authorList>
    </citation>
    <scope>IDENTIFICATION</scope>
    <source>
        <strain evidence="7">J_2021</strain>
        <tissue evidence="7">Erythrocytes</tissue>
    </source>
</reference>
<keyword evidence="3" id="KW-0378">Hydrolase</keyword>
<protein>
    <submittedName>
        <fullName evidence="7">Uncharacterized protein LOC121399617</fullName>
    </submittedName>
</protein>
<dbReference type="PANTHER" id="PTHR34718">
    <property type="entry name" value="PHD-TYPE DOMAIN-CONTAINING PROTEIN"/>
    <property type="match status" value="1"/>
</dbReference>
<feature type="region of interest" description="Disordered" evidence="4">
    <location>
        <begin position="26"/>
        <end position="45"/>
    </location>
</feature>
<proteinExistence type="inferred from homology"/>
<dbReference type="OrthoDB" id="9909562at2759"/>
<evidence type="ECO:0000256" key="3">
    <source>
        <dbReference type="ARBA" id="ARBA00022801"/>
    </source>
</evidence>
<dbReference type="GeneID" id="121399617"/>
<dbReference type="AlphaFoldDB" id="A0A8J1M6Z5"/>
<dbReference type="PANTHER" id="PTHR34718:SF2">
    <property type="entry name" value="PHD-TYPE DOMAIN-CONTAINING PROTEIN"/>
    <property type="match status" value="1"/>
</dbReference>